<dbReference type="InterPro" id="IPR024329">
    <property type="entry name" value="Amyloid_glyco_E2_domain"/>
</dbReference>
<keyword evidence="2" id="KW-0812">Transmembrane</keyword>
<dbReference type="GO" id="GO:0016020">
    <property type="term" value="C:membrane"/>
    <property type="evidence" value="ECO:0007669"/>
    <property type="project" value="UniProtKB-SubCell"/>
</dbReference>
<evidence type="ECO:0000256" key="6">
    <source>
        <dbReference type="SAM" id="Coils"/>
    </source>
</evidence>
<proteinExistence type="inferred from homology"/>
<dbReference type="SUPFAM" id="SSF109843">
    <property type="entry name" value="CAPPD, an extracellular domain of amyloid beta A4 protein"/>
    <property type="match status" value="1"/>
</dbReference>
<evidence type="ECO:0000313" key="10">
    <source>
        <dbReference type="Proteomes" id="UP000194236"/>
    </source>
</evidence>
<keyword evidence="3" id="KW-1133">Transmembrane helix</keyword>
<evidence type="ECO:0000256" key="2">
    <source>
        <dbReference type="ARBA" id="ARBA00022692"/>
    </source>
</evidence>
<dbReference type="AlphaFoldDB" id="A0A1Y3B426"/>
<protein>
    <submittedName>
        <fullName evidence="9">Secreted beta amyloid protein-like protein</fullName>
    </submittedName>
</protein>
<dbReference type="Pfam" id="PF12925">
    <property type="entry name" value="APP_E2"/>
    <property type="match status" value="1"/>
</dbReference>
<evidence type="ECO:0000256" key="1">
    <source>
        <dbReference type="ARBA" id="ARBA00004479"/>
    </source>
</evidence>
<dbReference type="EMBL" id="MUJZ01044453">
    <property type="protein sequence ID" value="OTF74957.1"/>
    <property type="molecule type" value="Genomic_DNA"/>
</dbReference>
<comment type="similarity">
    <text evidence="5">Belongs to the APP family.</text>
</comment>
<comment type="caution">
    <text evidence="9">The sequence shown here is derived from an EMBL/GenBank/DDBJ whole genome shotgun (WGS) entry which is preliminary data.</text>
</comment>
<evidence type="ECO:0000256" key="7">
    <source>
        <dbReference type="SAM" id="MobiDB-lite"/>
    </source>
</evidence>
<dbReference type="Proteomes" id="UP000194236">
    <property type="component" value="Unassembled WGS sequence"/>
</dbReference>
<comment type="subcellular location">
    <subcellularLocation>
        <location evidence="1">Membrane</location>
        <topology evidence="1">Single-pass type I membrane protein</topology>
    </subcellularLocation>
</comment>
<dbReference type="InterPro" id="IPR008155">
    <property type="entry name" value="Amyloid_glyco"/>
</dbReference>
<sequence>MKEWSELEERYQEMRMKDMKKADEFKKRMTNRFQKTVEALEEESSAEKRQIISMHQQRVMSIINMRKKSAMDCYTQSLDEIIPKSKKIEKCLKKLLRALEKDRMHTLHHYKHLLNSFTKQALKDKKAILDHLTDLIKMANQSIQMLDRVAIVADKIKFRMIAYWHNLRGVPIERTISHETELNIMNRYEEEVAQKQIERERQKSLEELNREQKELDEQNSETSVN</sequence>
<feature type="domain" description="E2" evidence="8">
    <location>
        <begin position="1"/>
        <end position="163"/>
    </location>
</feature>
<keyword evidence="10" id="KW-1185">Reference proteome</keyword>
<dbReference type="GO" id="GO:0007417">
    <property type="term" value="P:central nervous system development"/>
    <property type="evidence" value="ECO:0007669"/>
    <property type="project" value="TreeGrafter"/>
</dbReference>
<dbReference type="GO" id="GO:0043025">
    <property type="term" value="C:neuronal cell body"/>
    <property type="evidence" value="ECO:0007669"/>
    <property type="project" value="TreeGrafter"/>
</dbReference>
<dbReference type="PANTHER" id="PTHR23103:SF15">
    <property type="entry name" value="AMYLOID-BETA-LIKE PROTEIN"/>
    <property type="match status" value="1"/>
</dbReference>
<dbReference type="OrthoDB" id="6147836at2759"/>
<evidence type="ECO:0000256" key="4">
    <source>
        <dbReference type="ARBA" id="ARBA00023136"/>
    </source>
</evidence>
<gene>
    <name evidence="9" type="ORF">BLA29_006023</name>
</gene>
<feature type="compositionally biased region" description="Basic and acidic residues" evidence="7">
    <location>
        <begin position="203"/>
        <end position="216"/>
    </location>
</feature>
<feature type="coiled-coil region" evidence="6">
    <location>
        <begin position="30"/>
        <end position="57"/>
    </location>
</feature>
<dbReference type="InterPro" id="IPR036176">
    <property type="entry name" value="E2_sf"/>
</dbReference>
<evidence type="ECO:0000313" key="9">
    <source>
        <dbReference type="EMBL" id="OTF74957.1"/>
    </source>
</evidence>
<accession>A0A1Y3B426</accession>
<dbReference type="GO" id="GO:0008201">
    <property type="term" value="F:heparin binding"/>
    <property type="evidence" value="ECO:0007669"/>
    <property type="project" value="UniProtKB-UniRule"/>
</dbReference>
<evidence type="ECO:0000259" key="8">
    <source>
        <dbReference type="PROSITE" id="PS51870"/>
    </source>
</evidence>
<evidence type="ECO:0000256" key="3">
    <source>
        <dbReference type="ARBA" id="ARBA00022989"/>
    </source>
</evidence>
<keyword evidence="4" id="KW-0472">Membrane</keyword>
<dbReference type="PANTHER" id="PTHR23103">
    <property type="entry name" value="ALZHEIMER'S DISEASE BETA-AMYLOID RELATED"/>
    <property type="match status" value="1"/>
</dbReference>
<name>A0A1Y3B426_EURMA</name>
<organism evidence="9 10">
    <name type="scientific">Euroglyphus maynei</name>
    <name type="common">Mayne's house dust mite</name>
    <dbReference type="NCBI Taxonomy" id="6958"/>
    <lineage>
        <taxon>Eukaryota</taxon>
        <taxon>Metazoa</taxon>
        <taxon>Ecdysozoa</taxon>
        <taxon>Arthropoda</taxon>
        <taxon>Chelicerata</taxon>
        <taxon>Arachnida</taxon>
        <taxon>Acari</taxon>
        <taxon>Acariformes</taxon>
        <taxon>Sarcoptiformes</taxon>
        <taxon>Astigmata</taxon>
        <taxon>Psoroptidia</taxon>
        <taxon>Analgoidea</taxon>
        <taxon>Pyroglyphidae</taxon>
        <taxon>Pyroglyphinae</taxon>
        <taxon>Euroglyphus</taxon>
    </lineage>
</organism>
<dbReference type="GO" id="GO:0043005">
    <property type="term" value="C:neuron projection"/>
    <property type="evidence" value="ECO:0007669"/>
    <property type="project" value="TreeGrafter"/>
</dbReference>
<keyword evidence="6" id="KW-0175">Coiled coil</keyword>
<feature type="region of interest" description="Disordered" evidence="7">
    <location>
        <begin position="203"/>
        <end position="225"/>
    </location>
</feature>
<feature type="non-terminal residue" evidence="9">
    <location>
        <position position="225"/>
    </location>
</feature>
<dbReference type="Gene3D" id="1.20.120.770">
    <property type="entry name" value="Amyloid precursor protein, E2 domain"/>
    <property type="match status" value="1"/>
</dbReference>
<dbReference type="GO" id="GO:0007409">
    <property type="term" value="P:axonogenesis"/>
    <property type="evidence" value="ECO:0007669"/>
    <property type="project" value="TreeGrafter"/>
</dbReference>
<dbReference type="PROSITE" id="PS51870">
    <property type="entry name" value="APP_E2"/>
    <property type="match status" value="1"/>
</dbReference>
<evidence type="ECO:0000256" key="5">
    <source>
        <dbReference type="PROSITE-ProRule" id="PRU01218"/>
    </source>
</evidence>
<reference evidence="9 10" key="1">
    <citation type="submission" date="2017-03" db="EMBL/GenBank/DDBJ databases">
        <title>Genome Survey of Euroglyphus maynei.</title>
        <authorList>
            <person name="Arlian L.G."/>
            <person name="Morgan M.S."/>
            <person name="Rider S.D."/>
        </authorList>
    </citation>
    <scope>NUCLEOTIDE SEQUENCE [LARGE SCALE GENOMIC DNA]</scope>
    <source>
        <strain evidence="9">Arlian Lab</strain>
        <tissue evidence="9">Whole body</tissue>
    </source>
</reference>